<dbReference type="AlphaFoldDB" id="G5IBU0"/>
<evidence type="ECO:0000256" key="1">
    <source>
        <dbReference type="ARBA" id="ARBA00009998"/>
    </source>
</evidence>
<protein>
    <recommendedName>
        <fullName evidence="6">Exodeoxyribonuclease 7 small subunit</fullName>
        <ecNumber evidence="6">3.1.11.6</ecNumber>
    </recommendedName>
    <alternativeName>
        <fullName evidence="6">Exodeoxyribonuclease VII small subunit</fullName>
        <shortName evidence="6">Exonuclease VII small subunit</shortName>
    </alternativeName>
</protein>
<comment type="catalytic activity">
    <reaction evidence="6">
        <text>Exonucleolytic cleavage in either 5'- to 3'- or 3'- to 5'-direction to yield nucleoside 5'-phosphates.</text>
        <dbReference type="EC" id="3.1.11.6"/>
    </reaction>
</comment>
<dbReference type="InterPro" id="IPR037004">
    <property type="entry name" value="Exonuc_VII_ssu_sf"/>
</dbReference>
<dbReference type="GO" id="GO:0005829">
    <property type="term" value="C:cytosol"/>
    <property type="evidence" value="ECO:0007669"/>
    <property type="project" value="TreeGrafter"/>
</dbReference>
<dbReference type="EC" id="3.1.11.6" evidence="6"/>
<dbReference type="GO" id="GO:0009318">
    <property type="term" value="C:exodeoxyribonuclease VII complex"/>
    <property type="evidence" value="ECO:0007669"/>
    <property type="project" value="UniProtKB-UniRule"/>
</dbReference>
<dbReference type="PANTHER" id="PTHR34137:SF1">
    <property type="entry name" value="EXODEOXYRIBONUCLEASE 7 SMALL SUBUNIT"/>
    <property type="match status" value="1"/>
</dbReference>
<dbReference type="InterPro" id="IPR003761">
    <property type="entry name" value="Exonuc_VII_S"/>
</dbReference>
<dbReference type="RefSeq" id="WP_006779109.1">
    <property type="nucleotide sequence ID" value="NZ_CP040506.1"/>
</dbReference>
<comment type="caution">
    <text evidence="7">The sequence shown here is derived from an EMBL/GenBank/DDBJ whole genome shotgun (WGS) entry which is preliminary data.</text>
</comment>
<gene>
    <name evidence="6" type="primary">xseB</name>
    <name evidence="7" type="ORF">HMPREF9473_01123</name>
</gene>
<comment type="function">
    <text evidence="6">Bidirectionally degrades single-stranded DNA into large acid-insoluble oligonucleotides, which are then degraded further into small acid-soluble oligonucleotides.</text>
</comment>
<reference evidence="7 8" key="1">
    <citation type="submission" date="2011-08" db="EMBL/GenBank/DDBJ databases">
        <title>The Genome Sequence of Clostridium hathewayi WAL-18680.</title>
        <authorList>
            <consortium name="The Broad Institute Genome Sequencing Platform"/>
            <person name="Earl A."/>
            <person name="Ward D."/>
            <person name="Feldgarden M."/>
            <person name="Gevers D."/>
            <person name="Finegold S.M."/>
            <person name="Summanen P.H."/>
            <person name="Molitoris D.R."/>
            <person name="Song M."/>
            <person name="Daigneault M."/>
            <person name="Allen-Vercoe E."/>
            <person name="Young S.K."/>
            <person name="Zeng Q."/>
            <person name="Gargeya S."/>
            <person name="Fitzgerald M."/>
            <person name="Haas B."/>
            <person name="Abouelleil A."/>
            <person name="Alvarado L."/>
            <person name="Arachchi H.M."/>
            <person name="Berlin A."/>
            <person name="Brown A."/>
            <person name="Chapman S.B."/>
            <person name="Chen Z."/>
            <person name="Dunbar C."/>
            <person name="Freedman E."/>
            <person name="Gearin G."/>
            <person name="Gellesch M."/>
            <person name="Goldberg J."/>
            <person name="Griggs A."/>
            <person name="Gujja S."/>
            <person name="Heiman D."/>
            <person name="Howarth C."/>
            <person name="Larson L."/>
            <person name="Lui A."/>
            <person name="MacDonald P.J.P."/>
            <person name="Montmayeur A."/>
            <person name="Murphy C."/>
            <person name="Neiman D."/>
            <person name="Pearson M."/>
            <person name="Priest M."/>
            <person name="Roberts A."/>
            <person name="Saif S."/>
            <person name="Shea T."/>
            <person name="Shenoy N."/>
            <person name="Sisk P."/>
            <person name="Stolte C."/>
            <person name="Sykes S."/>
            <person name="Wortman J."/>
            <person name="Nusbaum C."/>
            <person name="Birren B."/>
        </authorList>
    </citation>
    <scope>NUCLEOTIDE SEQUENCE [LARGE SCALE GENOMIC DNA]</scope>
    <source>
        <strain evidence="7 8">WAL-18680</strain>
    </source>
</reference>
<name>G5IBU0_9FIRM</name>
<evidence type="ECO:0000256" key="4">
    <source>
        <dbReference type="ARBA" id="ARBA00022801"/>
    </source>
</evidence>
<keyword evidence="5 6" id="KW-0269">Exonuclease</keyword>
<dbReference type="PANTHER" id="PTHR34137">
    <property type="entry name" value="EXODEOXYRIBONUCLEASE 7 SMALL SUBUNIT"/>
    <property type="match status" value="1"/>
</dbReference>
<keyword evidence="3 6" id="KW-0540">Nuclease</keyword>
<dbReference type="NCBIfam" id="TIGR01280">
    <property type="entry name" value="xseB"/>
    <property type="match status" value="1"/>
</dbReference>
<dbReference type="OrthoDB" id="1771251at2"/>
<dbReference type="HOGENOM" id="CLU_145918_2_3_9"/>
<organism evidence="7 8">
    <name type="scientific">Hungatella hathewayi WAL-18680</name>
    <dbReference type="NCBI Taxonomy" id="742737"/>
    <lineage>
        <taxon>Bacteria</taxon>
        <taxon>Bacillati</taxon>
        <taxon>Bacillota</taxon>
        <taxon>Clostridia</taxon>
        <taxon>Lachnospirales</taxon>
        <taxon>Lachnospiraceae</taxon>
        <taxon>Hungatella</taxon>
    </lineage>
</organism>
<evidence type="ECO:0000256" key="6">
    <source>
        <dbReference type="HAMAP-Rule" id="MF_00337"/>
    </source>
</evidence>
<comment type="similarity">
    <text evidence="1 6">Belongs to the XseB family.</text>
</comment>
<dbReference type="PATRIC" id="fig|742737.3.peg.1128"/>
<dbReference type="SUPFAM" id="SSF116842">
    <property type="entry name" value="XseB-like"/>
    <property type="match status" value="1"/>
</dbReference>
<accession>G5IBU0</accession>
<comment type="subunit">
    <text evidence="6">Heterooligomer composed of large and small subunits.</text>
</comment>
<keyword evidence="4 6" id="KW-0378">Hydrolase</keyword>
<evidence type="ECO:0000313" key="8">
    <source>
        <dbReference type="Proteomes" id="UP000005384"/>
    </source>
</evidence>
<keyword evidence="2 6" id="KW-0963">Cytoplasm</keyword>
<dbReference type="Proteomes" id="UP000005384">
    <property type="component" value="Unassembled WGS sequence"/>
</dbReference>
<dbReference type="EMBL" id="ADLN01000009">
    <property type="protein sequence ID" value="EHI61058.1"/>
    <property type="molecule type" value="Genomic_DNA"/>
</dbReference>
<evidence type="ECO:0000256" key="5">
    <source>
        <dbReference type="ARBA" id="ARBA00022839"/>
    </source>
</evidence>
<dbReference type="GO" id="GO:0006308">
    <property type="term" value="P:DNA catabolic process"/>
    <property type="evidence" value="ECO:0007669"/>
    <property type="project" value="UniProtKB-UniRule"/>
</dbReference>
<sequence length="81" mass="9108">MARTKKADQEAAPQETKSIEETFRELEAIVEQMESGDSTLEESFASYEAGMKLVKECSLRLDKVEKQIMVLAEDGGDYESQ</sequence>
<proteinExistence type="inferred from homology"/>
<dbReference type="GO" id="GO:0008855">
    <property type="term" value="F:exodeoxyribonuclease VII activity"/>
    <property type="evidence" value="ECO:0007669"/>
    <property type="project" value="UniProtKB-UniRule"/>
</dbReference>
<dbReference type="Pfam" id="PF02609">
    <property type="entry name" value="Exonuc_VII_S"/>
    <property type="match status" value="1"/>
</dbReference>
<evidence type="ECO:0000256" key="3">
    <source>
        <dbReference type="ARBA" id="ARBA00022722"/>
    </source>
</evidence>
<dbReference type="Gene3D" id="1.10.287.1040">
    <property type="entry name" value="Exonuclease VII, small subunit"/>
    <property type="match status" value="1"/>
</dbReference>
<dbReference type="HAMAP" id="MF_00337">
    <property type="entry name" value="Exonuc_7_S"/>
    <property type="match status" value="1"/>
</dbReference>
<evidence type="ECO:0000256" key="2">
    <source>
        <dbReference type="ARBA" id="ARBA00022490"/>
    </source>
</evidence>
<keyword evidence="8" id="KW-1185">Reference proteome</keyword>
<evidence type="ECO:0000313" key="7">
    <source>
        <dbReference type="EMBL" id="EHI61058.1"/>
    </source>
</evidence>
<comment type="subcellular location">
    <subcellularLocation>
        <location evidence="6">Cytoplasm</location>
    </subcellularLocation>
</comment>